<keyword evidence="2" id="KW-0472">Membrane</keyword>
<keyword evidence="2" id="KW-1133">Transmembrane helix</keyword>
<accession>A0A1I8B1L0</accession>
<keyword evidence="2" id="KW-0812">Transmembrane</keyword>
<organism evidence="3 4">
    <name type="scientific">Meloidogyne hapla</name>
    <name type="common">Root-knot nematode worm</name>
    <dbReference type="NCBI Taxonomy" id="6305"/>
    <lineage>
        <taxon>Eukaryota</taxon>
        <taxon>Metazoa</taxon>
        <taxon>Ecdysozoa</taxon>
        <taxon>Nematoda</taxon>
        <taxon>Chromadorea</taxon>
        <taxon>Rhabditida</taxon>
        <taxon>Tylenchina</taxon>
        <taxon>Tylenchomorpha</taxon>
        <taxon>Tylenchoidea</taxon>
        <taxon>Meloidogynidae</taxon>
        <taxon>Meloidogyninae</taxon>
        <taxon>Meloidogyne</taxon>
    </lineage>
</organism>
<keyword evidence="1" id="KW-0175">Coiled coil</keyword>
<evidence type="ECO:0000313" key="4">
    <source>
        <dbReference type="WBParaSite" id="MhA1_Contig120.frz3.gene26"/>
    </source>
</evidence>
<evidence type="ECO:0000256" key="1">
    <source>
        <dbReference type="SAM" id="Coils"/>
    </source>
</evidence>
<name>A0A1I8B1L0_MELHA</name>
<evidence type="ECO:0000256" key="2">
    <source>
        <dbReference type="SAM" id="Phobius"/>
    </source>
</evidence>
<keyword evidence="3" id="KW-1185">Reference proteome</keyword>
<protein>
    <submittedName>
        <fullName evidence="4">Uncharacterized protein</fullName>
    </submittedName>
</protein>
<dbReference type="WBParaSite" id="MhA1_Contig120.frz3.gene26">
    <property type="protein sequence ID" value="MhA1_Contig120.frz3.gene26"/>
    <property type="gene ID" value="MhA1_Contig120.frz3.gene26"/>
</dbReference>
<feature type="transmembrane region" description="Helical" evidence="2">
    <location>
        <begin position="159"/>
        <end position="181"/>
    </location>
</feature>
<sequence length="245" mass="28804">MAREKAPSICVCRKMTGIMKCVQFLSRCFHHTVASTGQIKQQQHRPPVLQEKCSCCFNQPDVFCKQLECHQMRPIFEQTSNASCKCFSPKTTENQKERISKNYLNLIENICGEWKGKVIDYDKEEEIKFSNDVIPSKSQSTKNKNLNNLFNSTAPYARFLSFLLIVLIGSFILAILACFWSHWRREYLRKKSEIKLENEQMNEIKRNQQLLCEQQKEEKEEENQNLGELNNKRNERRVIVQEITV</sequence>
<evidence type="ECO:0000313" key="3">
    <source>
        <dbReference type="Proteomes" id="UP000095281"/>
    </source>
</evidence>
<dbReference type="Proteomes" id="UP000095281">
    <property type="component" value="Unplaced"/>
</dbReference>
<proteinExistence type="predicted"/>
<reference evidence="4" key="1">
    <citation type="submission" date="2016-11" db="UniProtKB">
        <authorList>
            <consortium name="WormBaseParasite"/>
        </authorList>
    </citation>
    <scope>IDENTIFICATION</scope>
</reference>
<dbReference type="AlphaFoldDB" id="A0A1I8B1L0"/>
<feature type="coiled-coil region" evidence="1">
    <location>
        <begin position="187"/>
        <end position="236"/>
    </location>
</feature>